<keyword evidence="1" id="KW-0614">Plasmid</keyword>
<dbReference type="RefSeq" id="WP_069356721.1">
    <property type="nucleotide sequence ID" value="NZ_CP015251.1"/>
</dbReference>
<dbReference type="Proteomes" id="UP000192743">
    <property type="component" value="Plasmid p174778"/>
</dbReference>
<dbReference type="EMBL" id="CP015251">
    <property type="protein sequence ID" value="AOM14275.1"/>
    <property type="molecule type" value="Genomic_DNA"/>
</dbReference>
<accession>A0A9W3SYV8</accession>
<dbReference type="AlphaFoldDB" id="A0A9W3SYV8"/>
<reference evidence="1 2" key="1">
    <citation type="submission" date="2016-02" db="EMBL/GenBank/DDBJ databases">
        <title>Comparative analysis of three nematocidal Bacillus thuringiensis strains.</title>
        <authorList>
            <person name="Hollensteiner J."/>
            <person name="Kloesener M."/>
            <person name="Bunk B."/>
            <person name="Sproeer C."/>
            <person name="Rosenstiel P."/>
            <person name="Schulte-Iserlohe R."/>
            <person name="Schulenburg H."/>
            <person name="Liesegang H."/>
        </authorList>
    </citation>
    <scope>NUCLEOTIDE SEQUENCE [LARGE SCALE GENOMIC DNA]</scope>
    <source>
        <strain evidence="1 2">Bt18247</strain>
        <plasmid evidence="1 2">p174778</plasmid>
    </source>
</reference>
<geneLocation type="plasmid" evidence="1 2">
    <name>p174778</name>
</geneLocation>
<organism evidence="1 2">
    <name type="scientific">Bacillus thuringiensis Bt18247</name>
    <dbReference type="NCBI Taxonomy" id="1423143"/>
    <lineage>
        <taxon>Bacteria</taxon>
        <taxon>Bacillati</taxon>
        <taxon>Bacillota</taxon>
        <taxon>Bacilli</taxon>
        <taxon>Bacillales</taxon>
        <taxon>Bacillaceae</taxon>
        <taxon>Bacillus</taxon>
        <taxon>Bacillus cereus group</taxon>
    </lineage>
</organism>
<evidence type="ECO:0000313" key="2">
    <source>
        <dbReference type="Proteomes" id="UP000192743"/>
    </source>
</evidence>
<evidence type="ECO:0000313" key="1">
    <source>
        <dbReference type="EMBL" id="AOM14275.1"/>
    </source>
</evidence>
<protein>
    <submittedName>
        <fullName evidence="1">Uncharacterized protein</fullName>
    </submittedName>
</protein>
<name>A0A9W3SYV8_BACTU</name>
<gene>
    <name evidence="1" type="ORF">BTI247_59440</name>
</gene>
<proteinExistence type="predicted"/>
<sequence>MVKAHKLLARIYSTKRPLPGQEHRSSDNFRLIVPKGTRELLFHVIPTVDTEDECTKQLIYFDIMQDSYEKKGKIIYKNIQDSFTIKLLQSGRNFYISNPSGATANFYIVIYAVQ</sequence>